<gene>
    <name evidence="3" type="ORF">GCM10009801_24830</name>
</gene>
<keyword evidence="4" id="KW-1185">Reference proteome</keyword>
<feature type="compositionally biased region" description="Low complexity" evidence="1">
    <location>
        <begin position="222"/>
        <end position="237"/>
    </location>
</feature>
<feature type="compositionally biased region" description="Low complexity" evidence="1">
    <location>
        <begin position="177"/>
        <end position="187"/>
    </location>
</feature>
<evidence type="ECO:0000256" key="1">
    <source>
        <dbReference type="SAM" id="MobiDB-lite"/>
    </source>
</evidence>
<evidence type="ECO:0000259" key="2">
    <source>
        <dbReference type="Pfam" id="PF11350"/>
    </source>
</evidence>
<dbReference type="Proteomes" id="UP001500016">
    <property type="component" value="Unassembled WGS sequence"/>
</dbReference>
<feature type="compositionally biased region" description="Gly residues" evidence="1">
    <location>
        <begin position="126"/>
        <end position="137"/>
    </location>
</feature>
<feature type="region of interest" description="Disordered" evidence="1">
    <location>
        <begin position="254"/>
        <end position="334"/>
    </location>
</feature>
<dbReference type="EMBL" id="BAAAPE010000007">
    <property type="protein sequence ID" value="GAA2072332.1"/>
    <property type="molecule type" value="Genomic_DNA"/>
</dbReference>
<dbReference type="SUPFAM" id="SSF55486">
    <property type="entry name" value="Metalloproteases ('zincins'), catalytic domain"/>
    <property type="match status" value="1"/>
</dbReference>
<sequence length="608" mass="60824">MGRHSRRGKPGPEETSAIPAASQGAAPRERRRPRQGPGPQGDPYGQAGYGTPAHGVPRAAVTPPGGVPRVGGPGPAGAPGPVTPAHGSPVYGGPTPPGGVPRVPEAPSGHPEQPEAGRGYAPPSGPGGQRPYGHPGGGPVPGPGQGPGRGPSGLSARRAAGGPRQDYLDAFDEDVFAAGAPGARRGAGAPGTRGGPGGPGTQGAPGGPGAPDGRGGPGAPGTRGVPGAPGAAGRTGGAAAAAMGATGAMGSIGTPGTAAGGTGAPVLPGQRRASGDPQAQSQSQSRPQPRSRPGTQGAGSGRGVRRGGPGEPPPDEPYAPLAPIAPPDEKGSKGRAYTGIAAAAVTTVLAVVIAGQVATGEHREGDGGGSGVKAGQSADNAGPASDGSHTDTGDDERAGRSTKPGEVRDSYDDKMAALFPLEDDFEGKGTFATVGGHEKGPRGKKVLRYRVDVEKGLPLEGALFAEAVHKTLNDKRSWAHGGERSFERISKGKPDFVITLASPRTTDVWCAKSGLDTSQEKVSCDSAATERVMINAYRWARGAKTYGDDHLHSYRQMLINHEVGHRLGHGHVGCGKDGAIAPVMMQQTKYLTTDGATCRPNAWPHPRG</sequence>
<organism evidence="3 4">
    <name type="scientific">Streptomyces albiaxialis</name>
    <dbReference type="NCBI Taxonomy" id="329523"/>
    <lineage>
        <taxon>Bacteria</taxon>
        <taxon>Bacillati</taxon>
        <taxon>Actinomycetota</taxon>
        <taxon>Actinomycetes</taxon>
        <taxon>Kitasatosporales</taxon>
        <taxon>Streptomycetaceae</taxon>
        <taxon>Streptomyces</taxon>
    </lineage>
</organism>
<comment type="caution">
    <text evidence="3">The sequence shown here is derived from an EMBL/GenBank/DDBJ whole genome shotgun (WGS) entry which is preliminary data.</text>
</comment>
<dbReference type="InterPro" id="IPR022603">
    <property type="entry name" value="DUF3152"/>
</dbReference>
<feature type="compositionally biased region" description="Basic and acidic residues" evidence="1">
    <location>
        <begin position="388"/>
        <end position="412"/>
    </location>
</feature>
<feature type="compositionally biased region" description="Gly residues" evidence="1">
    <location>
        <begin position="188"/>
        <end position="221"/>
    </location>
</feature>
<feature type="compositionally biased region" description="Low complexity" evidence="1">
    <location>
        <begin position="83"/>
        <end position="93"/>
    </location>
</feature>
<feature type="compositionally biased region" description="Gly residues" evidence="1">
    <location>
        <begin position="296"/>
        <end position="309"/>
    </location>
</feature>
<evidence type="ECO:0000313" key="4">
    <source>
        <dbReference type="Proteomes" id="UP001500016"/>
    </source>
</evidence>
<feature type="domain" description="DUF3152" evidence="2">
    <location>
        <begin position="426"/>
        <end position="606"/>
    </location>
</feature>
<name>A0ABP5HDM2_9ACTN</name>
<reference evidence="4" key="1">
    <citation type="journal article" date="2019" name="Int. J. Syst. Evol. Microbiol.">
        <title>The Global Catalogue of Microorganisms (GCM) 10K type strain sequencing project: providing services to taxonomists for standard genome sequencing and annotation.</title>
        <authorList>
            <consortium name="The Broad Institute Genomics Platform"/>
            <consortium name="The Broad Institute Genome Sequencing Center for Infectious Disease"/>
            <person name="Wu L."/>
            <person name="Ma J."/>
        </authorList>
    </citation>
    <scope>NUCLEOTIDE SEQUENCE [LARGE SCALE GENOMIC DNA]</scope>
    <source>
        <strain evidence="4">JCM 15478</strain>
    </source>
</reference>
<dbReference type="Pfam" id="PF11350">
    <property type="entry name" value="DUF3152"/>
    <property type="match status" value="1"/>
</dbReference>
<protein>
    <recommendedName>
        <fullName evidence="2">DUF3152 domain-containing protein</fullName>
    </recommendedName>
</protein>
<evidence type="ECO:0000313" key="3">
    <source>
        <dbReference type="EMBL" id="GAA2072332.1"/>
    </source>
</evidence>
<accession>A0ABP5HDM2</accession>
<feature type="region of interest" description="Disordered" evidence="1">
    <location>
        <begin position="1"/>
        <end position="237"/>
    </location>
</feature>
<feature type="compositionally biased region" description="Low complexity" evidence="1">
    <location>
        <begin position="35"/>
        <end position="50"/>
    </location>
</feature>
<proteinExistence type="predicted"/>
<feature type="compositionally biased region" description="Low complexity" evidence="1">
    <location>
        <begin position="277"/>
        <end position="293"/>
    </location>
</feature>
<feature type="region of interest" description="Disordered" evidence="1">
    <location>
        <begin position="360"/>
        <end position="412"/>
    </location>
</feature>